<dbReference type="GO" id="GO:0046653">
    <property type="term" value="P:tetrahydrofolate metabolic process"/>
    <property type="evidence" value="ECO:0007669"/>
    <property type="project" value="InterPro"/>
</dbReference>
<dbReference type="InterPro" id="IPR038561">
    <property type="entry name" value="SoxD_sf"/>
</dbReference>
<sequence>MKILTCPLNGPRNISEFSYGGEFKHMPDPATCSDAEWADYVFNSDNQAGTVIEWWLHNASSYWFLAERHTVSDKVLRTFDPKEVFDQRVDFAPAATPEIAG</sequence>
<evidence type="ECO:0000313" key="2">
    <source>
        <dbReference type="Proteomes" id="UP000298551"/>
    </source>
</evidence>
<dbReference type="RefSeq" id="WP_136914232.1">
    <property type="nucleotide sequence ID" value="NZ_CP039371.1"/>
</dbReference>
<dbReference type="Pfam" id="PF04267">
    <property type="entry name" value="SoxD"/>
    <property type="match status" value="1"/>
</dbReference>
<protein>
    <submittedName>
        <fullName evidence="1">Sarcosine oxidase subunit delta</fullName>
    </submittedName>
</protein>
<evidence type="ECO:0000313" key="1">
    <source>
        <dbReference type="EMBL" id="QCI12071.1"/>
    </source>
</evidence>
<dbReference type="InterPro" id="IPR006279">
    <property type="entry name" value="SoxD"/>
</dbReference>
<dbReference type="Proteomes" id="UP000298551">
    <property type="component" value="Chromosome"/>
</dbReference>
<dbReference type="GO" id="GO:0008115">
    <property type="term" value="F:sarcosine oxidase activity"/>
    <property type="evidence" value="ECO:0007669"/>
    <property type="project" value="InterPro"/>
</dbReference>
<name>A0A4D6XCD6_PSEPU</name>
<dbReference type="Gene3D" id="3.30.2270.10">
    <property type="entry name" value="Folate-binding superfamily"/>
    <property type="match status" value="1"/>
</dbReference>
<dbReference type="EMBL" id="CP039371">
    <property type="protein sequence ID" value="QCI12071.1"/>
    <property type="molecule type" value="Genomic_DNA"/>
</dbReference>
<proteinExistence type="predicted"/>
<accession>A0A4D6XCD6</accession>
<dbReference type="AlphaFoldDB" id="A0A4D6XCD6"/>
<organism evidence="1 2">
    <name type="scientific">Pseudomonas putida</name>
    <name type="common">Arthrobacter siderocapsulatus</name>
    <dbReference type="NCBI Taxonomy" id="303"/>
    <lineage>
        <taxon>Bacteria</taxon>
        <taxon>Pseudomonadati</taxon>
        <taxon>Pseudomonadota</taxon>
        <taxon>Gammaproteobacteria</taxon>
        <taxon>Pseudomonadales</taxon>
        <taxon>Pseudomonadaceae</taxon>
        <taxon>Pseudomonas</taxon>
    </lineage>
</organism>
<reference evidence="2" key="1">
    <citation type="submission" date="2019-04" db="EMBL/GenBank/DDBJ databases">
        <title>Genome sequence of Pseudomonas putida 1290, an auxin catabolizing strain.</title>
        <authorList>
            <person name="Laird T.S."/>
            <person name="Leveau J.H.J."/>
        </authorList>
    </citation>
    <scope>NUCLEOTIDE SEQUENCE [LARGE SCALE GENOMIC DNA]</scope>
    <source>
        <strain evidence="2">1290</strain>
    </source>
</reference>
<dbReference type="OrthoDB" id="7159274at2"/>
<gene>
    <name evidence="1" type="ORF">E6B08_12200</name>
</gene>